<organism evidence="14 15">
    <name type="scientific">Megalurothrips usitatus</name>
    <name type="common">bean blossom thrips</name>
    <dbReference type="NCBI Taxonomy" id="439358"/>
    <lineage>
        <taxon>Eukaryota</taxon>
        <taxon>Metazoa</taxon>
        <taxon>Ecdysozoa</taxon>
        <taxon>Arthropoda</taxon>
        <taxon>Hexapoda</taxon>
        <taxon>Insecta</taxon>
        <taxon>Pterygota</taxon>
        <taxon>Neoptera</taxon>
        <taxon>Paraneoptera</taxon>
        <taxon>Thysanoptera</taxon>
        <taxon>Terebrantia</taxon>
        <taxon>Thripoidea</taxon>
        <taxon>Thripidae</taxon>
        <taxon>Megalurothrips</taxon>
    </lineage>
</organism>
<evidence type="ECO:0000256" key="5">
    <source>
        <dbReference type="ARBA" id="ARBA00022833"/>
    </source>
</evidence>
<evidence type="ECO:0000256" key="8">
    <source>
        <dbReference type="ARBA" id="ARBA00023163"/>
    </source>
</evidence>
<dbReference type="PROSITE" id="PS50157">
    <property type="entry name" value="ZINC_FINGER_C2H2_2"/>
    <property type="match status" value="3"/>
</dbReference>
<comment type="subcellular location">
    <subcellularLocation>
        <location evidence="1">Nucleus</location>
    </subcellularLocation>
</comment>
<feature type="region of interest" description="Disordered" evidence="11">
    <location>
        <begin position="70"/>
        <end position="121"/>
    </location>
</feature>
<name>A0AAV7XJX6_9NEOP</name>
<feature type="region of interest" description="Disordered" evidence="11">
    <location>
        <begin position="354"/>
        <end position="397"/>
    </location>
</feature>
<keyword evidence="5" id="KW-0862">Zinc</keyword>
<proteinExistence type="predicted"/>
<evidence type="ECO:0000256" key="2">
    <source>
        <dbReference type="ARBA" id="ARBA00022723"/>
    </source>
</evidence>
<keyword evidence="4 10" id="KW-0863">Zinc-finger</keyword>
<dbReference type="PANTHER" id="PTHR16515:SF49">
    <property type="entry name" value="GASTRULA ZINC FINGER PROTEIN XLCGF49.1-LIKE-RELATED"/>
    <property type="match status" value="1"/>
</dbReference>
<dbReference type="PANTHER" id="PTHR16515">
    <property type="entry name" value="PR DOMAIN ZINC FINGER PROTEIN"/>
    <property type="match status" value="1"/>
</dbReference>
<feature type="domain" description="C2H2-type" evidence="12">
    <location>
        <begin position="490"/>
        <end position="521"/>
    </location>
</feature>
<feature type="compositionally biased region" description="Basic and acidic residues" evidence="11">
    <location>
        <begin position="532"/>
        <end position="550"/>
    </location>
</feature>
<dbReference type="GO" id="GO:0008276">
    <property type="term" value="F:protein methyltransferase activity"/>
    <property type="evidence" value="ECO:0007669"/>
    <property type="project" value="UniProtKB-ARBA"/>
</dbReference>
<dbReference type="InterPro" id="IPR013087">
    <property type="entry name" value="Znf_C2H2_type"/>
</dbReference>
<dbReference type="Proteomes" id="UP001075354">
    <property type="component" value="Chromosome 9"/>
</dbReference>
<evidence type="ECO:0000256" key="1">
    <source>
        <dbReference type="ARBA" id="ARBA00004123"/>
    </source>
</evidence>
<feature type="domain" description="KRAB-related" evidence="13">
    <location>
        <begin position="10"/>
        <end position="75"/>
    </location>
</feature>
<dbReference type="GO" id="GO:0008757">
    <property type="term" value="F:S-adenosylmethionine-dependent methyltransferase activity"/>
    <property type="evidence" value="ECO:0007669"/>
    <property type="project" value="UniProtKB-ARBA"/>
</dbReference>
<dbReference type="GO" id="GO:0005634">
    <property type="term" value="C:nucleus"/>
    <property type="evidence" value="ECO:0007669"/>
    <property type="project" value="UniProtKB-SubCell"/>
</dbReference>
<evidence type="ECO:0000256" key="11">
    <source>
        <dbReference type="SAM" id="MobiDB-lite"/>
    </source>
</evidence>
<evidence type="ECO:0000256" key="10">
    <source>
        <dbReference type="PROSITE-ProRule" id="PRU00042"/>
    </source>
</evidence>
<evidence type="ECO:0000259" key="12">
    <source>
        <dbReference type="PROSITE" id="PS50157"/>
    </source>
</evidence>
<dbReference type="InterPro" id="IPR001214">
    <property type="entry name" value="SET_dom"/>
</dbReference>
<protein>
    <recommendedName>
        <fullName evidence="16">Zinc finger protein</fullName>
    </recommendedName>
</protein>
<keyword evidence="3" id="KW-0677">Repeat</keyword>
<evidence type="ECO:0000313" key="15">
    <source>
        <dbReference type="Proteomes" id="UP001075354"/>
    </source>
</evidence>
<dbReference type="Pfam" id="PF21549">
    <property type="entry name" value="PRDM2_PR"/>
    <property type="match status" value="1"/>
</dbReference>
<evidence type="ECO:0000256" key="4">
    <source>
        <dbReference type="ARBA" id="ARBA00022771"/>
    </source>
</evidence>
<feature type="domain" description="C2H2-type" evidence="12">
    <location>
        <begin position="285"/>
        <end position="314"/>
    </location>
</feature>
<feature type="compositionally biased region" description="Basic and acidic residues" evidence="11">
    <location>
        <begin position="372"/>
        <end position="386"/>
    </location>
</feature>
<dbReference type="Gene3D" id="2.170.270.10">
    <property type="entry name" value="SET domain"/>
    <property type="match status" value="2"/>
</dbReference>
<dbReference type="GO" id="GO:0008170">
    <property type="term" value="F:N-methyltransferase activity"/>
    <property type="evidence" value="ECO:0007669"/>
    <property type="project" value="UniProtKB-ARBA"/>
</dbReference>
<keyword evidence="15" id="KW-1185">Reference proteome</keyword>
<dbReference type="PROSITE" id="PS50806">
    <property type="entry name" value="KRAB_RELATED"/>
    <property type="match status" value="1"/>
</dbReference>
<evidence type="ECO:0000259" key="13">
    <source>
        <dbReference type="PROSITE" id="PS50806"/>
    </source>
</evidence>
<sequence>MSKTPERDENAEDALESIRHFFSPGEWKECSVYDKRSYWSAARNYRAMIKAGINARKPYFMLSEQERASVLQGGKGTPLARPGKNTVGRAKKKHGKKQKSTTPTSTPTPRPAPSVPARASRRIRERYHLEDEGGKGDQGQDEDILYCDECQRHWMGDCPHHGALQEVPDAEAPVGRPCRASATVPPCLLSQVGYSGIWSRELIPQRVRFGPYEGDVVHTDTEDVGNWMRLVRFAKKESAASANLRPFEYCGRLYYRTVCDIPAGCELLVGFMEGAKDPGAEWSRLSCGHCGRHFDVPALLAQHQRAAAYCAEEERRRRRARVAQLAARLPGNVMEAEKRRKLVHRAELRQEKVLREQRGAARRAQQEADGAEANKAEEAARRQRELEEAEAEASARLQEQQREARLRELEELQRQQVDRIVAIEMAIAGVGAGAEGGHACETCGRTFRRGSLLRAHLATHPADRISSLGCPDCVADPRHRRKHRNQWPTYSCSSCTATFATGRDLRDHVKLIHVILKGKKPREATATAAAADKPEPQNHPRREVRVVGRS</sequence>
<dbReference type="GO" id="GO:0008270">
    <property type="term" value="F:zinc ion binding"/>
    <property type="evidence" value="ECO:0007669"/>
    <property type="project" value="UniProtKB-KW"/>
</dbReference>
<evidence type="ECO:0000256" key="6">
    <source>
        <dbReference type="ARBA" id="ARBA00023015"/>
    </source>
</evidence>
<keyword evidence="9" id="KW-0539">Nucleus</keyword>
<dbReference type="SUPFAM" id="SSF57667">
    <property type="entry name" value="beta-beta-alpha zinc fingers"/>
    <property type="match status" value="1"/>
</dbReference>
<keyword evidence="6" id="KW-0805">Transcription regulation</keyword>
<feature type="region of interest" description="Disordered" evidence="11">
    <location>
        <begin position="520"/>
        <end position="550"/>
    </location>
</feature>
<comment type="caution">
    <text evidence="14">The sequence shown here is derived from an EMBL/GenBank/DDBJ whole genome shotgun (WGS) entry which is preliminary data.</text>
</comment>
<dbReference type="GO" id="GO:0006355">
    <property type="term" value="P:regulation of DNA-templated transcription"/>
    <property type="evidence" value="ECO:0007669"/>
    <property type="project" value="InterPro"/>
</dbReference>
<evidence type="ECO:0008006" key="16">
    <source>
        <dbReference type="Google" id="ProtNLM"/>
    </source>
</evidence>
<accession>A0AAV7XJX6</accession>
<evidence type="ECO:0000256" key="9">
    <source>
        <dbReference type="ARBA" id="ARBA00023242"/>
    </source>
</evidence>
<dbReference type="AlphaFoldDB" id="A0AAV7XJX6"/>
<dbReference type="PROSITE" id="PS00028">
    <property type="entry name" value="ZINC_FINGER_C2H2_1"/>
    <property type="match status" value="2"/>
</dbReference>
<dbReference type="CDD" id="cd10534">
    <property type="entry name" value="PR-SET_PRDM-like"/>
    <property type="match status" value="1"/>
</dbReference>
<dbReference type="EMBL" id="JAPTSV010000009">
    <property type="protein sequence ID" value="KAJ1524042.1"/>
    <property type="molecule type" value="Genomic_DNA"/>
</dbReference>
<dbReference type="SMART" id="SM00355">
    <property type="entry name" value="ZnF_C2H2"/>
    <property type="match status" value="3"/>
</dbReference>
<feature type="domain" description="C2H2-type" evidence="12">
    <location>
        <begin position="438"/>
        <end position="465"/>
    </location>
</feature>
<keyword evidence="8" id="KW-0804">Transcription</keyword>
<dbReference type="Pfam" id="PF00096">
    <property type="entry name" value="zf-C2H2"/>
    <property type="match status" value="1"/>
</dbReference>
<evidence type="ECO:0000313" key="14">
    <source>
        <dbReference type="EMBL" id="KAJ1524042.1"/>
    </source>
</evidence>
<reference evidence="14" key="1">
    <citation type="submission" date="2022-12" db="EMBL/GenBank/DDBJ databases">
        <title>Chromosome-level genome assembly of the bean flower thrips Megalurothrips usitatus.</title>
        <authorList>
            <person name="Ma L."/>
            <person name="Liu Q."/>
            <person name="Li H."/>
            <person name="Cai W."/>
        </authorList>
    </citation>
    <scope>NUCLEOTIDE SEQUENCE</scope>
    <source>
        <strain evidence="14">Cailab_2022a</strain>
    </source>
</reference>
<evidence type="ECO:0000256" key="7">
    <source>
        <dbReference type="ARBA" id="ARBA00023125"/>
    </source>
</evidence>
<evidence type="ECO:0000256" key="3">
    <source>
        <dbReference type="ARBA" id="ARBA00022737"/>
    </source>
</evidence>
<keyword evidence="7" id="KW-0238">DNA-binding</keyword>
<dbReference type="InterPro" id="IPR003655">
    <property type="entry name" value="aKRAB"/>
</dbReference>
<dbReference type="InterPro" id="IPR050331">
    <property type="entry name" value="Zinc_finger"/>
</dbReference>
<dbReference type="InterPro" id="IPR036236">
    <property type="entry name" value="Znf_C2H2_sf"/>
</dbReference>
<feature type="compositionally biased region" description="Basic residues" evidence="11">
    <location>
        <begin position="89"/>
        <end position="99"/>
    </location>
</feature>
<dbReference type="InterPro" id="IPR046341">
    <property type="entry name" value="SET_dom_sf"/>
</dbReference>
<gene>
    <name evidence="14" type="ORF">ONE63_010582</name>
</gene>
<dbReference type="Gene3D" id="3.30.160.60">
    <property type="entry name" value="Classic Zinc Finger"/>
    <property type="match status" value="1"/>
</dbReference>
<keyword evidence="2" id="KW-0479">Metal-binding</keyword>
<dbReference type="GO" id="GO:0003677">
    <property type="term" value="F:DNA binding"/>
    <property type="evidence" value="ECO:0007669"/>
    <property type="project" value="UniProtKB-KW"/>
</dbReference>